<name>A0A5R8Y0R9_9BACT</name>
<keyword evidence="5" id="KW-1185">Reference proteome</keyword>
<accession>A0A5R8Y0R9</accession>
<dbReference type="GO" id="GO:0016810">
    <property type="term" value="F:hydrolase activity, acting on carbon-nitrogen (but not peptide) bonds"/>
    <property type="evidence" value="ECO:0007669"/>
    <property type="project" value="InterPro"/>
</dbReference>
<proteinExistence type="predicted"/>
<gene>
    <name evidence="4" type="ORF">FDK22_10845</name>
</gene>
<dbReference type="SUPFAM" id="SSF88713">
    <property type="entry name" value="Glycoside hydrolase/deacetylase"/>
    <property type="match status" value="1"/>
</dbReference>
<dbReference type="InterPro" id="IPR051398">
    <property type="entry name" value="Polysacch_Deacetylase"/>
</dbReference>
<evidence type="ECO:0000256" key="2">
    <source>
        <dbReference type="ARBA" id="ARBA00022729"/>
    </source>
</evidence>
<dbReference type="PANTHER" id="PTHR34216:SF3">
    <property type="entry name" value="POLY-BETA-1,6-N-ACETYL-D-GLUCOSAMINE N-DEACETYLASE"/>
    <property type="match status" value="1"/>
</dbReference>
<dbReference type="RefSeq" id="WP_138152980.1">
    <property type="nucleotide sequence ID" value="NZ_VANU01000004.1"/>
</dbReference>
<dbReference type="GO" id="GO:0005975">
    <property type="term" value="P:carbohydrate metabolic process"/>
    <property type="evidence" value="ECO:0007669"/>
    <property type="project" value="InterPro"/>
</dbReference>
<dbReference type="Gene3D" id="3.20.20.370">
    <property type="entry name" value="Glycoside hydrolase/deacetylase"/>
    <property type="match status" value="1"/>
</dbReference>
<dbReference type="Proteomes" id="UP000308901">
    <property type="component" value="Unassembled WGS sequence"/>
</dbReference>
<evidence type="ECO:0000313" key="5">
    <source>
        <dbReference type="Proteomes" id="UP000308901"/>
    </source>
</evidence>
<evidence type="ECO:0000259" key="3">
    <source>
        <dbReference type="PROSITE" id="PS51677"/>
    </source>
</evidence>
<protein>
    <submittedName>
        <fullName evidence="4">Polysaccharide deacetylase family protein</fullName>
    </submittedName>
</protein>
<comment type="subcellular location">
    <subcellularLocation>
        <location evidence="1">Secreted</location>
    </subcellularLocation>
</comment>
<dbReference type="OrthoDB" id="9776235at2"/>
<dbReference type="InterPro" id="IPR002509">
    <property type="entry name" value="NODB_dom"/>
</dbReference>
<comment type="caution">
    <text evidence="4">The sequence shown here is derived from an EMBL/GenBank/DDBJ whole genome shotgun (WGS) entry which is preliminary data.</text>
</comment>
<dbReference type="EMBL" id="VANU01000004">
    <property type="protein sequence ID" value="TLP37800.1"/>
    <property type="molecule type" value="Genomic_DNA"/>
</dbReference>
<reference evidence="4 5" key="1">
    <citation type="submission" date="2019-05" db="EMBL/GenBank/DDBJ databases">
        <title>Arcobacter sp. nov., isolated from sea sediment.</title>
        <authorList>
            <person name="Kim W."/>
        </authorList>
    </citation>
    <scope>NUCLEOTIDE SEQUENCE [LARGE SCALE GENOMIC DNA]</scope>
    <source>
        <strain evidence="4 5">CAU 1517</strain>
    </source>
</reference>
<organism evidence="4 5">
    <name type="scientific">Arcobacter arenosus</name>
    <dbReference type="NCBI Taxonomy" id="2576037"/>
    <lineage>
        <taxon>Bacteria</taxon>
        <taxon>Pseudomonadati</taxon>
        <taxon>Campylobacterota</taxon>
        <taxon>Epsilonproteobacteria</taxon>
        <taxon>Campylobacterales</taxon>
        <taxon>Arcobacteraceae</taxon>
        <taxon>Arcobacter</taxon>
    </lineage>
</organism>
<feature type="domain" description="NodB homology" evidence="3">
    <location>
        <begin position="88"/>
        <end position="272"/>
    </location>
</feature>
<dbReference type="InterPro" id="IPR011330">
    <property type="entry name" value="Glyco_hydro/deAcase_b/a-brl"/>
</dbReference>
<evidence type="ECO:0000256" key="1">
    <source>
        <dbReference type="ARBA" id="ARBA00004613"/>
    </source>
</evidence>
<sequence>MEYILIIIVFIVLYYSYRYAWWTKTVDLSYPRILMYHMVSKHKKNTKFNGLRVDPIEFEKQIKYLYENDWTFFTIGELIEKKDNLPQKSVAITFDDGYEDNFTNAFPILKKYNAKATIYLVIDRHDREWSSKRKKKNNDGELKDEPKLSDNQIKKLIESGLIEIGSHTMTHDNLPTLKEEQKLNEIRESKKNIEESFNIECKSFCYPFGLYDNLDIQLVKNSGYTNATTTQKGIDNINDDNIYELKRITISGKDNMSAFKIKLRRGLRGLKK</sequence>
<dbReference type="CDD" id="cd10918">
    <property type="entry name" value="CE4_NodB_like_5s_6s"/>
    <property type="match status" value="1"/>
</dbReference>
<dbReference type="PANTHER" id="PTHR34216">
    <property type="match status" value="1"/>
</dbReference>
<dbReference type="Pfam" id="PF01522">
    <property type="entry name" value="Polysacc_deac_1"/>
    <property type="match status" value="1"/>
</dbReference>
<evidence type="ECO:0000313" key="4">
    <source>
        <dbReference type="EMBL" id="TLP37800.1"/>
    </source>
</evidence>
<keyword evidence="2" id="KW-0732">Signal</keyword>
<dbReference type="GO" id="GO:0005576">
    <property type="term" value="C:extracellular region"/>
    <property type="evidence" value="ECO:0007669"/>
    <property type="project" value="UniProtKB-SubCell"/>
</dbReference>
<dbReference type="AlphaFoldDB" id="A0A5R8Y0R9"/>
<dbReference type="PROSITE" id="PS51677">
    <property type="entry name" value="NODB"/>
    <property type="match status" value="1"/>
</dbReference>